<feature type="domain" description="DinB-like" evidence="1">
    <location>
        <begin position="12"/>
        <end position="145"/>
    </location>
</feature>
<dbReference type="Gene3D" id="1.20.120.450">
    <property type="entry name" value="dinb family like domain"/>
    <property type="match status" value="1"/>
</dbReference>
<sequence length="159" mass="17889">MSQAILNTALKVRGMVLNQVNSIPEELFDIQPVPFNNTIRWNVGHIVAALDGFLSLGTTFNSNLPESYPSLFGMTSKPSDWTTTPPSKEELVRYLSQQLDALSKFPIHTLEDKPETPIQLGPMTFETVGELFNFAFVHETMHNGSINYILRAINHEQNK</sequence>
<dbReference type="OrthoDB" id="4295522at2"/>
<reference evidence="3" key="1">
    <citation type="submission" date="2016-10" db="EMBL/GenBank/DDBJ databases">
        <authorList>
            <person name="Varghese N."/>
            <person name="Submissions S."/>
        </authorList>
    </citation>
    <scope>NUCLEOTIDE SEQUENCE [LARGE SCALE GENOMIC DNA]</scope>
    <source>
        <strain evidence="3">CGMCC 1.8946</strain>
    </source>
</reference>
<gene>
    <name evidence="2" type="ORF">SAMN04487970_101060</name>
</gene>
<keyword evidence="3" id="KW-1185">Reference proteome</keyword>
<dbReference type="InterPro" id="IPR034660">
    <property type="entry name" value="DinB/YfiT-like"/>
</dbReference>
<dbReference type="SUPFAM" id="SSF109854">
    <property type="entry name" value="DinB/YfiT-like putative metalloenzymes"/>
    <property type="match status" value="1"/>
</dbReference>
<dbReference type="RefSeq" id="WP_090670226.1">
    <property type="nucleotide sequence ID" value="NZ_FMTT01000010.1"/>
</dbReference>
<accession>A0A1G4QZX9</accession>
<dbReference type="Proteomes" id="UP000198601">
    <property type="component" value="Unassembled WGS sequence"/>
</dbReference>
<name>A0A1G4QZX9_9BACL</name>
<dbReference type="Pfam" id="PF12867">
    <property type="entry name" value="DinB_2"/>
    <property type="match status" value="1"/>
</dbReference>
<protein>
    <submittedName>
        <fullName evidence="2">Uncharacterized damage-inducible protein DinB (Forms a four-helix bundle)</fullName>
    </submittedName>
</protein>
<evidence type="ECO:0000313" key="3">
    <source>
        <dbReference type="Proteomes" id="UP000198601"/>
    </source>
</evidence>
<dbReference type="InterPro" id="IPR024775">
    <property type="entry name" value="DinB-like"/>
</dbReference>
<organism evidence="2 3">
    <name type="scientific">Paenibacillus tianmuensis</name>
    <dbReference type="NCBI Taxonomy" id="624147"/>
    <lineage>
        <taxon>Bacteria</taxon>
        <taxon>Bacillati</taxon>
        <taxon>Bacillota</taxon>
        <taxon>Bacilli</taxon>
        <taxon>Bacillales</taxon>
        <taxon>Paenibacillaceae</taxon>
        <taxon>Paenibacillus</taxon>
    </lineage>
</organism>
<evidence type="ECO:0000259" key="1">
    <source>
        <dbReference type="Pfam" id="PF12867"/>
    </source>
</evidence>
<dbReference type="EMBL" id="FMTT01000010">
    <property type="protein sequence ID" value="SCW50184.1"/>
    <property type="molecule type" value="Genomic_DNA"/>
</dbReference>
<dbReference type="AlphaFoldDB" id="A0A1G4QZX9"/>
<evidence type="ECO:0000313" key="2">
    <source>
        <dbReference type="EMBL" id="SCW50184.1"/>
    </source>
</evidence>
<dbReference type="STRING" id="624147.SAMN04487970_101060"/>
<proteinExistence type="predicted"/>